<comment type="caution">
    <text evidence="1">The sequence shown here is derived from an EMBL/GenBank/DDBJ whole genome shotgun (WGS) entry which is preliminary data.</text>
</comment>
<keyword evidence="2" id="KW-1185">Reference proteome</keyword>
<reference evidence="1" key="1">
    <citation type="submission" date="2020-05" db="EMBL/GenBank/DDBJ databases">
        <title>Large-scale comparative analyses of tick genomes elucidate their genetic diversity and vector capacities.</title>
        <authorList>
            <person name="Jia N."/>
            <person name="Wang J."/>
            <person name="Shi W."/>
            <person name="Du L."/>
            <person name="Sun Y."/>
            <person name="Zhan W."/>
            <person name="Jiang J."/>
            <person name="Wang Q."/>
            <person name="Zhang B."/>
            <person name="Ji P."/>
            <person name="Sakyi L.B."/>
            <person name="Cui X."/>
            <person name="Yuan T."/>
            <person name="Jiang B."/>
            <person name="Yang W."/>
            <person name="Lam T.T.-Y."/>
            <person name="Chang Q."/>
            <person name="Ding S."/>
            <person name="Wang X."/>
            <person name="Zhu J."/>
            <person name="Ruan X."/>
            <person name="Zhao L."/>
            <person name="Wei J."/>
            <person name="Que T."/>
            <person name="Du C."/>
            <person name="Cheng J."/>
            <person name="Dai P."/>
            <person name="Han X."/>
            <person name="Huang E."/>
            <person name="Gao Y."/>
            <person name="Liu J."/>
            <person name="Shao H."/>
            <person name="Ye R."/>
            <person name="Li L."/>
            <person name="Wei W."/>
            <person name="Wang X."/>
            <person name="Wang C."/>
            <person name="Yang T."/>
            <person name="Huo Q."/>
            <person name="Li W."/>
            <person name="Guo W."/>
            <person name="Chen H."/>
            <person name="Zhou L."/>
            <person name="Ni X."/>
            <person name="Tian J."/>
            <person name="Zhou Y."/>
            <person name="Sheng Y."/>
            <person name="Liu T."/>
            <person name="Pan Y."/>
            <person name="Xia L."/>
            <person name="Li J."/>
            <person name="Zhao F."/>
            <person name="Cao W."/>
        </authorList>
    </citation>
    <scope>NUCLEOTIDE SEQUENCE</scope>
    <source>
        <strain evidence="1">Dsil-2018</strain>
    </source>
</reference>
<name>A0ACB8E245_DERSI</name>
<dbReference type="Proteomes" id="UP000821865">
    <property type="component" value="Chromosome 1"/>
</dbReference>
<gene>
    <name evidence="1" type="ORF">HPB49_018188</name>
</gene>
<accession>A0ACB8E245</accession>
<protein>
    <submittedName>
        <fullName evidence="1">Uncharacterized protein</fullName>
    </submittedName>
</protein>
<proteinExistence type="predicted"/>
<evidence type="ECO:0000313" key="2">
    <source>
        <dbReference type="Proteomes" id="UP000821865"/>
    </source>
</evidence>
<organism evidence="1 2">
    <name type="scientific">Dermacentor silvarum</name>
    <name type="common">Tick</name>
    <dbReference type="NCBI Taxonomy" id="543639"/>
    <lineage>
        <taxon>Eukaryota</taxon>
        <taxon>Metazoa</taxon>
        <taxon>Ecdysozoa</taxon>
        <taxon>Arthropoda</taxon>
        <taxon>Chelicerata</taxon>
        <taxon>Arachnida</taxon>
        <taxon>Acari</taxon>
        <taxon>Parasitiformes</taxon>
        <taxon>Ixodida</taxon>
        <taxon>Ixodoidea</taxon>
        <taxon>Ixodidae</taxon>
        <taxon>Rhipicephalinae</taxon>
        <taxon>Dermacentor</taxon>
    </lineage>
</organism>
<dbReference type="EMBL" id="CM023470">
    <property type="protein sequence ID" value="KAH7980676.1"/>
    <property type="molecule type" value="Genomic_DNA"/>
</dbReference>
<evidence type="ECO:0000313" key="1">
    <source>
        <dbReference type="EMBL" id="KAH7980676.1"/>
    </source>
</evidence>
<sequence length="288" mass="31981">MCGLADSANVVPWPALYEDKNARFGDSKPPVLNWRGVRVNTQRRQRHEIRVLSITTTAKADSSHAAPSHRVAVFMSCCLVRSALRVPVVSVVDGYKREEREHRGYLPALEFAATNWLMTSLKRHTHLTCPALISSVFLTLIISGAIRAKHPDARVTSGVPPRPLPKLGLPRADRAFLLRLLIRCAKTAQGVTRLPGTGISVCQNCTKGSEEALTRILLECAGYIPARDSLIAAYRRLGVSTDSLAAFLFPRGYSSVLKRAFTALLEFFECTNLYTRLQAPFCFYSIYF</sequence>